<evidence type="ECO:0008006" key="4">
    <source>
        <dbReference type="Google" id="ProtNLM"/>
    </source>
</evidence>
<protein>
    <recommendedName>
        <fullName evidence="4">DUF304 domain-containing protein</fullName>
    </recommendedName>
</protein>
<accession>A0A850LCB6</accession>
<dbReference type="AlphaFoldDB" id="A0A850LCB6"/>
<evidence type="ECO:0000313" key="3">
    <source>
        <dbReference type="Proteomes" id="UP000565723"/>
    </source>
</evidence>
<name>A0A850LCB6_9RHOB</name>
<organism evidence="2 3">
    <name type="scientific">Ruegeria pomeroyi</name>
    <dbReference type="NCBI Taxonomy" id="89184"/>
    <lineage>
        <taxon>Bacteria</taxon>
        <taxon>Pseudomonadati</taxon>
        <taxon>Pseudomonadota</taxon>
        <taxon>Alphaproteobacteria</taxon>
        <taxon>Rhodobacterales</taxon>
        <taxon>Roseobacteraceae</taxon>
        <taxon>Ruegeria</taxon>
    </lineage>
</organism>
<dbReference type="EMBL" id="JABXIY010000003">
    <property type="protein sequence ID" value="NVK95359.1"/>
    <property type="molecule type" value="Genomic_DNA"/>
</dbReference>
<keyword evidence="1" id="KW-0812">Transmembrane</keyword>
<proteinExistence type="predicted"/>
<evidence type="ECO:0000313" key="2">
    <source>
        <dbReference type="EMBL" id="NVK95359.1"/>
    </source>
</evidence>
<keyword evidence="1" id="KW-0472">Membrane</keyword>
<feature type="transmembrane region" description="Helical" evidence="1">
    <location>
        <begin position="30"/>
        <end position="47"/>
    </location>
</feature>
<keyword evidence="1" id="KW-1133">Transmembrane helix</keyword>
<reference evidence="2 3" key="1">
    <citation type="journal article" date="2020" name="Proc. Natl. Acad. Sci. U.S.A.">
        <title>Ecological drivers of bacterial community assembly in synthetic phycospheres.</title>
        <authorList>
            <person name="Fu H."/>
            <person name="Uchimiya M."/>
            <person name="Gore J."/>
            <person name="Moran M.A."/>
        </authorList>
    </citation>
    <scope>NUCLEOTIDE SEQUENCE [LARGE SCALE GENOMIC DNA]</scope>
    <source>
        <strain evidence="2">HF-Din03</strain>
    </source>
</reference>
<comment type="caution">
    <text evidence="2">The sequence shown here is derived from an EMBL/GenBank/DDBJ whole genome shotgun (WGS) entry which is preliminary data.</text>
</comment>
<sequence length="121" mass="14167">MYDHTAILLSEAEQVVFTTHARIAPTLTELVIIVVFAPIALVIWLFIHRSFRSTVYMITTKRVLVIEKQGIVDQIPIQDIQRVTGRRRSMMIYGSDTRLWLARLQDGWQFETILERVRKLI</sequence>
<dbReference type="Proteomes" id="UP000565723">
    <property type="component" value="Unassembled WGS sequence"/>
</dbReference>
<dbReference type="RefSeq" id="WP_030003171.1">
    <property type="nucleotide sequence ID" value="NZ_CP076685.1"/>
</dbReference>
<dbReference type="OMA" id="FIHRAFR"/>
<gene>
    <name evidence="2" type="ORF">HW564_00390</name>
</gene>
<evidence type="ECO:0000256" key="1">
    <source>
        <dbReference type="SAM" id="Phobius"/>
    </source>
</evidence>